<sequence>MASLLGDFLRGAPPNASMHQIDFMHTTPPIPALKDCFAIVIDDFMTEAECKELLKLAEENTKLQTADASTSSSTTAAASSPPPIWQRAMINAGGGRQVMSIDSRKSGRLIFDSREVAQRLQDRLMPFLRAHQLDRITNQPLVTGLGPAKRGEVMRLSRLNERLRFLRYEGGDYFRTHWDGCYVTPDGTEKSLYTIHLYLNGDGEQDMAELLSEIERADKRDGLFVEDGEVDLAQVGAEDESEASLFRDSALESLDNNAPLLGGATSFTDKLSTANAVRVFPQTGRVLIFQQRNVLHSGDDVFRGVKYTMRTDMLYTTEPPE</sequence>
<accession>A0A9W9K7S9</accession>
<protein>
    <submittedName>
        <fullName evidence="8">Prolyl 4-hydroxylase alpha subunit</fullName>
    </submittedName>
</protein>
<evidence type="ECO:0000259" key="7">
    <source>
        <dbReference type="SMART" id="SM00702"/>
    </source>
</evidence>
<name>A0A9W9K7S9_9EURO</name>
<evidence type="ECO:0000256" key="4">
    <source>
        <dbReference type="ARBA" id="ARBA00023002"/>
    </source>
</evidence>
<dbReference type="RefSeq" id="XP_056511759.1">
    <property type="nucleotide sequence ID" value="XM_056656146.1"/>
</dbReference>
<comment type="caution">
    <text evidence="8">The sequence shown here is derived from an EMBL/GenBank/DDBJ whole genome shotgun (WGS) entry which is preliminary data.</text>
</comment>
<dbReference type="GO" id="GO:0005783">
    <property type="term" value="C:endoplasmic reticulum"/>
    <property type="evidence" value="ECO:0007669"/>
    <property type="project" value="TreeGrafter"/>
</dbReference>
<keyword evidence="4" id="KW-0560">Oxidoreductase</keyword>
<evidence type="ECO:0000313" key="9">
    <source>
        <dbReference type="Proteomes" id="UP001141434"/>
    </source>
</evidence>
<proteinExistence type="predicted"/>
<dbReference type="GO" id="GO:0031418">
    <property type="term" value="F:L-ascorbic acid binding"/>
    <property type="evidence" value="ECO:0007669"/>
    <property type="project" value="InterPro"/>
</dbReference>
<dbReference type="AlphaFoldDB" id="A0A9W9K7S9"/>
<feature type="region of interest" description="Disordered" evidence="6">
    <location>
        <begin position="64"/>
        <end position="83"/>
    </location>
</feature>
<reference evidence="8" key="2">
    <citation type="journal article" date="2023" name="IMA Fungus">
        <title>Comparative genomic study of the Penicillium genus elucidates a diverse pangenome and 15 lateral gene transfer events.</title>
        <authorList>
            <person name="Petersen C."/>
            <person name="Sorensen T."/>
            <person name="Nielsen M.R."/>
            <person name="Sondergaard T.E."/>
            <person name="Sorensen J.L."/>
            <person name="Fitzpatrick D.A."/>
            <person name="Frisvad J.C."/>
            <person name="Nielsen K.L."/>
        </authorList>
    </citation>
    <scope>NUCLEOTIDE SEQUENCE</scope>
    <source>
        <strain evidence="8">IBT 34128</strain>
    </source>
</reference>
<keyword evidence="5" id="KW-0408">Iron</keyword>
<dbReference type="PANTHER" id="PTHR10869:SF241">
    <property type="entry name" value="FE2OG DIOXYGENASE DOMAIN-CONTAINING PROTEIN"/>
    <property type="match status" value="1"/>
</dbReference>
<dbReference type="InterPro" id="IPR006620">
    <property type="entry name" value="Pro_4_hyd_alph"/>
</dbReference>
<evidence type="ECO:0000256" key="1">
    <source>
        <dbReference type="ARBA" id="ARBA00001961"/>
    </source>
</evidence>
<dbReference type="EMBL" id="JAPMSZ010000007">
    <property type="protein sequence ID" value="KAJ5096208.1"/>
    <property type="molecule type" value="Genomic_DNA"/>
</dbReference>
<gene>
    <name evidence="8" type="ORF">NUU61_005564</name>
</gene>
<keyword evidence="2" id="KW-0479">Metal-binding</keyword>
<dbReference type="GeneID" id="81395314"/>
<keyword evidence="9" id="KW-1185">Reference proteome</keyword>
<dbReference type="Gene3D" id="2.60.120.620">
    <property type="entry name" value="q2cbj1_9rhob like domain"/>
    <property type="match status" value="1"/>
</dbReference>
<organism evidence="8 9">
    <name type="scientific">Penicillium alfredii</name>
    <dbReference type="NCBI Taxonomy" id="1506179"/>
    <lineage>
        <taxon>Eukaryota</taxon>
        <taxon>Fungi</taxon>
        <taxon>Dikarya</taxon>
        <taxon>Ascomycota</taxon>
        <taxon>Pezizomycotina</taxon>
        <taxon>Eurotiomycetes</taxon>
        <taxon>Eurotiomycetidae</taxon>
        <taxon>Eurotiales</taxon>
        <taxon>Aspergillaceae</taxon>
        <taxon>Penicillium</taxon>
    </lineage>
</organism>
<feature type="compositionally biased region" description="Low complexity" evidence="6">
    <location>
        <begin position="65"/>
        <end position="79"/>
    </location>
</feature>
<evidence type="ECO:0000256" key="2">
    <source>
        <dbReference type="ARBA" id="ARBA00022723"/>
    </source>
</evidence>
<reference evidence="8" key="1">
    <citation type="submission" date="2022-11" db="EMBL/GenBank/DDBJ databases">
        <authorList>
            <person name="Petersen C."/>
        </authorList>
    </citation>
    <scope>NUCLEOTIDE SEQUENCE</scope>
    <source>
        <strain evidence="8">IBT 34128</strain>
    </source>
</reference>
<evidence type="ECO:0000256" key="5">
    <source>
        <dbReference type="ARBA" id="ARBA00023004"/>
    </source>
</evidence>
<evidence type="ECO:0000313" key="8">
    <source>
        <dbReference type="EMBL" id="KAJ5096208.1"/>
    </source>
</evidence>
<dbReference type="GO" id="GO:0004656">
    <property type="term" value="F:procollagen-proline 4-dioxygenase activity"/>
    <property type="evidence" value="ECO:0007669"/>
    <property type="project" value="TreeGrafter"/>
</dbReference>
<keyword evidence="3" id="KW-0223">Dioxygenase</keyword>
<feature type="domain" description="Prolyl 4-hydroxylase alpha subunit" evidence="7">
    <location>
        <begin position="36"/>
        <end position="314"/>
    </location>
</feature>
<dbReference type="GO" id="GO:0005506">
    <property type="term" value="F:iron ion binding"/>
    <property type="evidence" value="ECO:0007669"/>
    <property type="project" value="InterPro"/>
</dbReference>
<dbReference type="OrthoDB" id="69177at2759"/>
<dbReference type="InterPro" id="IPR045054">
    <property type="entry name" value="P4HA-like"/>
</dbReference>
<dbReference type="Proteomes" id="UP001141434">
    <property type="component" value="Unassembled WGS sequence"/>
</dbReference>
<dbReference type="PANTHER" id="PTHR10869">
    <property type="entry name" value="PROLYL 4-HYDROXYLASE ALPHA SUBUNIT"/>
    <property type="match status" value="1"/>
</dbReference>
<evidence type="ECO:0000256" key="6">
    <source>
        <dbReference type="SAM" id="MobiDB-lite"/>
    </source>
</evidence>
<evidence type="ECO:0000256" key="3">
    <source>
        <dbReference type="ARBA" id="ARBA00022964"/>
    </source>
</evidence>
<dbReference type="SMART" id="SM00702">
    <property type="entry name" value="P4Hc"/>
    <property type="match status" value="1"/>
</dbReference>
<comment type="cofactor">
    <cofactor evidence="1">
        <name>L-ascorbate</name>
        <dbReference type="ChEBI" id="CHEBI:38290"/>
    </cofactor>
</comment>